<feature type="domain" description="KilA-N DNA-binding" evidence="1">
    <location>
        <begin position="13"/>
        <end position="65"/>
    </location>
</feature>
<dbReference type="RefSeq" id="WP_011411474.1">
    <property type="nucleotide sequence ID" value="NC_007712.1"/>
</dbReference>
<dbReference type="Proteomes" id="UP000001932">
    <property type="component" value="Chromosome"/>
</dbReference>
<reference evidence="3 5" key="2">
    <citation type="submission" date="2015-05" db="EMBL/GenBank/DDBJ databases">
        <authorList>
            <person name="Goodhead I."/>
        </authorList>
    </citation>
    <scope>NUCLEOTIDE SEQUENCE [LARGE SCALE GENOMIC DNA]</scope>
    <source>
        <strain evidence="3">B4</strain>
        <strain evidence="5">morsitans</strain>
    </source>
</reference>
<evidence type="ECO:0000259" key="1">
    <source>
        <dbReference type="Pfam" id="PF10543"/>
    </source>
</evidence>
<dbReference type="InterPro" id="IPR018873">
    <property type="entry name" value="KilA-N_DNA-bd_domain"/>
</dbReference>
<name>Q2NSF2_SODGM</name>
<accession>Q2NSF2</accession>
<reference evidence="2 4" key="1">
    <citation type="journal article" date="2006" name="Genome Res.">
        <title>Massive genome erosion and functional adaptations provide insights into the symbiotic lifestyle of Sodalis glossinidius in the tsetse host.</title>
        <authorList>
            <person name="Toh H."/>
            <person name="Weiss B.L."/>
            <person name="Perkin S.A.H."/>
            <person name="Yamashita A."/>
            <person name="Oshima K."/>
            <person name="Hattori M."/>
            <person name="Aksoy S."/>
        </authorList>
    </citation>
    <scope>NUCLEOTIDE SEQUENCE [LARGE SCALE GENOMIC DNA]</scope>
    <source>
        <strain evidence="2">Morsitans</strain>
        <strain evidence="4">morsitans</strain>
    </source>
</reference>
<dbReference type="KEGG" id="sgl:SG1648"/>
<dbReference type="EMBL" id="LN854557">
    <property type="protein sequence ID" value="CRL45785.1"/>
    <property type="molecule type" value="Genomic_DNA"/>
</dbReference>
<evidence type="ECO:0000313" key="2">
    <source>
        <dbReference type="EMBL" id="BAE74923.1"/>
    </source>
</evidence>
<evidence type="ECO:0000313" key="5">
    <source>
        <dbReference type="Proteomes" id="UP000245838"/>
    </source>
</evidence>
<sequence>MTQIILIKNTQLPVIEYQGQRVITTELLAQGYGAEVKSIHMNFTRNKSRFEETKHYFLLQGEELKAFIN</sequence>
<proteinExistence type="predicted"/>
<keyword evidence="4" id="KW-1185">Reference proteome</keyword>
<gene>
    <name evidence="2" type="ordered locus">SG1648</name>
    <name evidence="3" type="ORF">SGGMMB4_03831</name>
</gene>
<dbReference type="EMBL" id="AP008232">
    <property type="protein sequence ID" value="BAE74923.1"/>
    <property type="molecule type" value="Genomic_DNA"/>
</dbReference>
<dbReference type="Proteomes" id="UP000245838">
    <property type="component" value="Chromosome sggmmb4_Chromosome"/>
</dbReference>
<dbReference type="OrthoDB" id="5574448at2"/>
<dbReference type="STRING" id="343509.SG1648"/>
<evidence type="ECO:0000313" key="3">
    <source>
        <dbReference type="EMBL" id="CRL45785.1"/>
    </source>
</evidence>
<dbReference type="Pfam" id="PF10543">
    <property type="entry name" value="ORF6N"/>
    <property type="match status" value="1"/>
</dbReference>
<organism evidence="2 4">
    <name type="scientific">Sodalis glossinidius (strain morsitans)</name>
    <dbReference type="NCBI Taxonomy" id="343509"/>
    <lineage>
        <taxon>Bacteria</taxon>
        <taxon>Pseudomonadati</taxon>
        <taxon>Pseudomonadota</taxon>
        <taxon>Gammaproteobacteria</taxon>
        <taxon>Enterobacterales</taxon>
        <taxon>Bruguierivoracaceae</taxon>
        <taxon>Sodalis</taxon>
    </lineage>
</organism>
<dbReference type="BioCyc" id="SGLO343509:SGP1_RS27810-MONOMER"/>
<dbReference type="HOGENOM" id="CLU_2773698_0_0_6"/>
<evidence type="ECO:0000313" key="4">
    <source>
        <dbReference type="Proteomes" id="UP000001932"/>
    </source>
</evidence>
<dbReference type="AlphaFoldDB" id="Q2NSF2"/>
<protein>
    <submittedName>
        <fullName evidence="2">Hypothetical phage protein</fullName>
    </submittedName>
    <submittedName>
        <fullName evidence="3">ORF6N domain protein</fullName>
    </submittedName>
</protein>